<proteinExistence type="predicted"/>
<protein>
    <submittedName>
        <fullName evidence="1">Uncharacterized protein</fullName>
    </submittedName>
</protein>
<reference evidence="2" key="2">
    <citation type="submission" date="2015-01" db="EMBL/GenBank/DDBJ databases">
        <title>Evolutionary Origins and Diversification of the Mycorrhizal Mutualists.</title>
        <authorList>
            <consortium name="DOE Joint Genome Institute"/>
            <consortium name="Mycorrhizal Genomics Consortium"/>
            <person name="Kohler A."/>
            <person name="Kuo A."/>
            <person name="Nagy L.G."/>
            <person name="Floudas D."/>
            <person name="Copeland A."/>
            <person name="Barry K.W."/>
            <person name="Cichocki N."/>
            <person name="Veneault-Fourrey C."/>
            <person name="LaButti K."/>
            <person name="Lindquist E.A."/>
            <person name="Lipzen A."/>
            <person name="Lundell T."/>
            <person name="Morin E."/>
            <person name="Murat C."/>
            <person name="Riley R."/>
            <person name="Ohm R."/>
            <person name="Sun H."/>
            <person name="Tunlid A."/>
            <person name="Henrissat B."/>
            <person name="Grigoriev I.V."/>
            <person name="Hibbett D.S."/>
            <person name="Martin F."/>
        </authorList>
    </citation>
    <scope>NUCLEOTIDE SEQUENCE [LARGE SCALE GENOMIC DNA]</scope>
    <source>
        <strain evidence="2">MUT 4182</strain>
    </source>
</reference>
<dbReference type="HOGENOM" id="CLU_2998167_0_0_1"/>
<dbReference type="AlphaFoldDB" id="A0A0C3LQB4"/>
<keyword evidence="2" id="KW-1185">Reference proteome</keyword>
<organism evidence="1 2">
    <name type="scientific">Tulasnella calospora MUT 4182</name>
    <dbReference type="NCBI Taxonomy" id="1051891"/>
    <lineage>
        <taxon>Eukaryota</taxon>
        <taxon>Fungi</taxon>
        <taxon>Dikarya</taxon>
        <taxon>Basidiomycota</taxon>
        <taxon>Agaricomycotina</taxon>
        <taxon>Agaricomycetes</taxon>
        <taxon>Cantharellales</taxon>
        <taxon>Tulasnellaceae</taxon>
        <taxon>Tulasnella</taxon>
    </lineage>
</organism>
<gene>
    <name evidence="1" type="ORF">M407DRAFT_108041</name>
</gene>
<sequence length="57" mass="5900">MSLSAHLSVGGGTSHRGIGWASTSCGARSAPATVVRDGKVRIRVAHTLLAHSLLVHR</sequence>
<accession>A0A0C3LQB4</accession>
<dbReference type="EMBL" id="KN823080">
    <property type="protein sequence ID" value="KIO23627.1"/>
    <property type="molecule type" value="Genomic_DNA"/>
</dbReference>
<reference evidence="1 2" key="1">
    <citation type="submission" date="2014-04" db="EMBL/GenBank/DDBJ databases">
        <authorList>
            <consortium name="DOE Joint Genome Institute"/>
            <person name="Kuo A."/>
            <person name="Girlanda M."/>
            <person name="Perotto S."/>
            <person name="Kohler A."/>
            <person name="Nagy L.G."/>
            <person name="Floudas D."/>
            <person name="Copeland A."/>
            <person name="Barry K.W."/>
            <person name="Cichocki N."/>
            <person name="Veneault-Fourrey C."/>
            <person name="LaButti K."/>
            <person name="Lindquist E.A."/>
            <person name="Lipzen A."/>
            <person name="Lundell T."/>
            <person name="Morin E."/>
            <person name="Murat C."/>
            <person name="Sun H."/>
            <person name="Tunlid A."/>
            <person name="Henrissat B."/>
            <person name="Grigoriev I.V."/>
            <person name="Hibbett D.S."/>
            <person name="Martin F."/>
            <person name="Nordberg H.P."/>
            <person name="Cantor M.N."/>
            <person name="Hua S.X."/>
        </authorList>
    </citation>
    <scope>NUCLEOTIDE SEQUENCE [LARGE SCALE GENOMIC DNA]</scope>
    <source>
        <strain evidence="1 2">MUT 4182</strain>
    </source>
</reference>
<dbReference type="Proteomes" id="UP000054248">
    <property type="component" value="Unassembled WGS sequence"/>
</dbReference>
<name>A0A0C3LQB4_9AGAM</name>
<evidence type="ECO:0000313" key="1">
    <source>
        <dbReference type="EMBL" id="KIO23627.1"/>
    </source>
</evidence>
<evidence type="ECO:0000313" key="2">
    <source>
        <dbReference type="Proteomes" id="UP000054248"/>
    </source>
</evidence>